<sequence>MNFFYFCLRRRLSTSASPTTTAVEELSNSSDPRKHRSRLSLDGRLLPPSGGITKKFLPHTLQYYTGMHGSSPRPNTARSTPCTYMFDHVYNYLHDTTSYIGTELGQLPLPAAKGLWATNTAGAWRAECARFSAEYAGFSAEWPTSPLLEDLWPDPEERVVRKRRERADRWVESADEFGMFMFAIANVTFDL</sequence>
<dbReference type="Proteomes" id="UP000623467">
    <property type="component" value="Unassembled WGS sequence"/>
</dbReference>
<proteinExistence type="predicted"/>
<comment type="caution">
    <text evidence="1">The sequence shown here is derived from an EMBL/GenBank/DDBJ whole genome shotgun (WGS) entry which is preliminary data.</text>
</comment>
<gene>
    <name evidence="1" type="ORF">MSAN_02436800</name>
</gene>
<keyword evidence="2" id="KW-1185">Reference proteome</keyword>
<reference evidence="1" key="1">
    <citation type="submission" date="2020-05" db="EMBL/GenBank/DDBJ databases">
        <title>Mycena genomes resolve the evolution of fungal bioluminescence.</title>
        <authorList>
            <person name="Tsai I.J."/>
        </authorList>
    </citation>
    <scope>NUCLEOTIDE SEQUENCE</scope>
    <source>
        <strain evidence="1">160909Yilan</strain>
    </source>
</reference>
<evidence type="ECO:0000313" key="1">
    <source>
        <dbReference type="EMBL" id="KAF7331182.1"/>
    </source>
</evidence>
<organism evidence="1 2">
    <name type="scientific">Mycena sanguinolenta</name>
    <dbReference type="NCBI Taxonomy" id="230812"/>
    <lineage>
        <taxon>Eukaryota</taxon>
        <taxon>Fungi</taxon>
        <taxon>Dikarya</taxon>
        <taxon>Basidiomycota</taxon>
        <taxon>Agaricomycotina</taxon>
        <taxon>Agaricomycetes</taxon>
        <taxon>Agaricomycetidae</taxon>
        <taxon>Agaricales</taxon>
        <taxon>Marasmiineae</taxon>
        <taxon>Mycenaceae</taxon>
        <taxon>Mycena</taxon>
    </lineage>
</organism>
<protein>
    <submittedName>
        <fullName evidence="1">Putative C6 finger domain protein</fullName>
    </submittedName>
</protein>
<name>A0A8H7CCL1_9AGAR</name>
<dbReference type="EMBL" id="JACAZH010000060">
    <property type="protein sequence ID" value="KAF7331182.1"/>
    <property type="molecule type" value="Genomic_DNA"/>
</dbReference>
<evidence type="ECO:0000313" key="2">
    <source>
        <dbReference type="Proteomes" id="UP000623467"/>
    </source>
</evidence>
<dbReference type="OrthoDB" id="2441642at2759"/>
<accession>A0A8H7CCL1</accession>
<dbReference type="AlphaFoldDB" id="A0A8H7CCL1"/>